<evidence type="ECO:0000313" key="3">
    <source>
        <dbReference type="Proteomes" id="UP000249949"/>
    </source>
</evidence>
<sequence length="36" mass="3689">MDKRDVLVLCSIIVGAGIPVGLMVLVANGIIKLPIG</sequence>
<accession>A0A2Z2HK86</accession>
<dbReference type="AlphaFoldDB" id="A0A2Z2HK86"/>
<dbReference type="KEGG" id="nct:NMSP_0852"/>
<keyword evidence="3" id="KW-1185">Reference proteome</keyword>
<protein>
    <submittedName>
        <fullName evidence="2">Uncharacterized protein</fullName>
    </submittedName>
</protein>
<evidence type="ECO:0000313" key="2">
    <source>
        <dbReference type="EMBL" id="ARS64471.1"/>
    </source>
</evidence>
<organism evidence="2 3">
    <name type="scientific">Candidatus Nitrosomarinus catalinensis</name>
    <dbReference type="NCBI Taxonomy" id="1898749"/>
    <lineage>
        <taxon>Archaea</taxon>
        <taxon>Nitrososphaerota</taxon>
        <taxon>Nitrososphaeria</taxon>
        <taxon>Nitrosopumilales</taxon>
        <taxon>Nitrosopumilaceae</taxon>
        <taxon>Candidatus Nitrosomarinus</taxon>
    </lineage>
</organism>
<proteinExistence type="predicted"/>
<keyword evidence="1" id="KW-0472">Membrane</keyword>
<keyword evidence="1" id="KW-1133">Transmembrane helix</keyword>
<keyword evidence="1" id="KW-0812">Transmembrane</keyword>
<evidence type="ECO:0000256" key="1">
    <source>
        <dbReference type="SAM" id="Phobius"/>
    </source>
</evidence>
<dbReference type="EMBL" id="CP021324">
    <property type="protein sequence ID" value="ARS64471.1"/>
    <property type="molecule type" value="Genomic_DNA"/>
</dbReference>
<dbReference type="Proteomes" id="UP000249949">
    <property type="component" value="Chromosome"/>
</dbReference>
<gene>
    <name evidence="2" type="ORF">NMSP_0852</name>
</gene>
<reference evidence="2 3" key="1">
    <citation type="journal article" date="2017" name="Environ. Microbiol.">
        <title>Genome and epigenome of a novel marine Thaumarchaeota strain suggest viral infection, phosphorothioation DNA modification and multiple restriction systems.</title>
        <authorList>
            <person name="Ahlgren N.A."/>
            <person name="Chen Y."/>
            <person name="Needham D.M."/>
            <person name="Parada A.E."/>
            <person name="Sachdeva R."/>
            <person name="Trinh V."/>
            <person name="Chen T."/>
            <person name="Fuhrman J.A."/>
        </authorList>
    </citation>
    <scope>NUCLEOTIDE SEQUENCE [LARGE SCALE GENOMIC DNA]</scope>
    <source>
        <strain evidence="2 3">SPOT01</strain>
    </source>
</reference>
<feature type="transmembrane region" description="Helical" evidence="1">
    <location>
        <begin position="6"/>
        <end position="31"/>
    </location>
</feature>
<name>A0A2Z2HK86_9ARCH</name>